<dbReference type="AlphaFoldDB" id="A0A6A3KBU4"/>
<comment type="caution">
    <text evidence="1">The sequence shown here is derived from an EMBL/GenBank/DDBJ whole genome shotgun (WGS) entry which is preliminary data.</text>
</comment>
<proteinExistence type="predicted"/>
<accession>A0A6A3KBU4</accession>
<dbReference type="EMBL" id="QXFW01000701">
    <property type="protein sequence ID" value="KAE9005040.1"/>
    <property type="molecule type" value="Genomic_DNA"/>
</dbReference>
<dbReference type="Proteomes" id="UP000486351">
    <property type="component" value="Unassembled WGS sequence"/>
</dbReference>
<dbReference type="Proteomes" id="UP000460718">
    <property type="component" value="Unassembled WGS sequence"/>
</dbReference>
<protein>
    <submittedName>
        <fullName evidence="1">Uncharacterized protein</fullName>
    </submittedName>
</protein>
<dbReference type="EMBL" id="QXGA01001701">
    <property type="protein sequence ID" value="KAE9112588.1"/>
    <property type="molecule type" value="Genomic_DNA"/>
</dbReference>
<evidence type="ECO:0000313" key="3">
    <source>
        <dbReference type="EMBL" id="KAE9119510.1"/>
    </source>
</evidence>
<evidence type="ECO:0000313" key="7">
    <source>
        <dbReference type="Proteomes" id="UP000440732"/>
    </source>
</evidence>
<evidence type="ECO:0000313" key="4">
    <source>
        <dbReference type="EMBL" id="KAE9299718.1"/>
    </source>
</evidence>
<gene>
    <name evidence="5" type="ORF">PF001_g11199</name>
    <name evidence="2" type="ORF">PF006_g19948</name>
    <name evidence="3" type="ORF">PF007_g8525</name>
    <name evidence="4" type="ORF">PF008_g23180</name>
    <name evidence="1" type="ORF">PF011_g12210</name>
</gene>
<name>A0A6A3KBU4_9STRA</name>
<evidence type="ECO:0000313" key="10">
    <source>
        <dbReference type="Proteomes" id="UP000486351"/>
    </source>
</evidence>
<dbReference type="EMBL" id="QXGE01000584">
    <property type="protein sequence ID" value="KAE9308374.1"/>
    <property type="molecule type" value="Genomic_DNA"/>
</dbReference>
<organism evidence="1 9">
    <name type="scientific">Phytophthora fragariae</name>
    <dbReference type="NCBI Taxonomy" id="53985"/>
    <lineage>
        <taxon>Eukaryota</taxon>
        <taxon>Sar</taxon>
        <taxon>Stramenopiles</taxon>
        <taxon>Oomycota</taxon>
        <taxon>Peronosporomycetes</taxon>
        <taxon>Peronosporales</taxon>
        <taxon>Peronosporaceae</taxon>
        <taxon>Phytophthora</taxon>
    </lineage>
</organism>
<dbReference type="EMBL" id="QXFY01002294">
    <property type="protein sequence ID" value="KAE9299718.1"/>
    <property type="molecule type" value="Genomic_DNA"/>
</dbReference>
<dbReference type="EMBL" id="QXFZ01000360">
    <property type="protein sequence ID" value="KAE9119510.1"/>
    <property type="molecule type" value="Genomic_DNA"/>
</dbReference>
<evidence type="ECO:0000313" key="2">
    <source>
        <dbReference type="EMBL" id="KAE9112588.1"/>
    </source>
</evidence>
<evidence type="ECO:0000313" key="1">
    <source>
        <dbReference type="EMBL" id="KAE9005040.1"/>
    </source>
</evidence>
<sequence>MGRPCITGRGKRRKQYKRVSVAYGDKKAWLDYLDEGHTAVGFRAWDY</sequence>
<evidence type="ECO:0000313" key="8">
    <source>
        <dbReference type="Proteomes" id="UP000441208"/>
    </source>
</evidence>
<dbReference type="Proteomes" id="UP000437068">
    <property type="component" value="Unassembled WGS sequence"/>
</dbReference>
<evidence type="ECO:0000313" key="6">
    <source>
        <dbReference type="Proteomes" id="UP000437068"/>
    </source>
</evidence>
<dbReference type="Proteomes" id="UP000441208">
    <property type="component" value="Unassembled WGS sequence"/>
</dbReference>
<evidence type="ECO:0000313" key="5">
    <source>
        <dbReference type="EMBL" id="KAE9308374.1"/>
    </source>
</evidence>
<dbReference type="Proteomes" id="UP000440732">
    <property type="component" value="Unassembled WGS sequence"/>
</dbReference>
<evidence type="ECO:0000313" key="9">
    <source>
        <dbReference type="Proteomes" id="UP000460718"/>
    </source>
</evidence>
<reference evidence="9 10" key="1">
    <citation type="submission" date="2018-09" db="EMBL/GenBank/DDBJ databases">
        <title>Genomic investigation of the strawberry pathogen Phytophthora fragariae indicates pathogenicity is determined by transcriptional variation in three key races.</title>
        <authorList>
            <person name="Adams T.M."/>
            <person name="Armitage A.D."/>
            <person name="Sobczyk M.K."/>
            <person name="Bates H.J."/>
            <person name="Dunwell J.M."/>
            <person name="Nellist C.F."/>
            <person name="Harrison R.J."/>
        </authorList>
    </citation>
    <scope>NUCLEOTIDE SEQUENCE [LARGE SCALE GENOMIC DNA]</scope>
    <source>
        <strain evidence="5 6">A4</strain>
        <strain evidence="2 7">NOV-5</strain>
        <strain evidence="3 8">NOV-71</strain>
        <strain evidence="4 10">NOV-77</strain>
        <strain evidence="1 9">SCRP245</strain>
    </source>
</reference>